<proteinExistence type="predicted"/>
<keyword evidence="2" id="KW-1185">Reference proteome</keyword>
<protein>
    <submittedName>
        <fullName evidence="1">Uncharacterized protein</fullName>
    </submittedName>
</protein>
<dbReference type="EMBL" id="VSRR010095356">
    <property type="protein sequence ID" value="MPC93583.1"/>
    <property type="molecule type" value="Genomic_DNA"/>
</dbReference>
<comment type="caution">
    <text evidence="1">The sequence shown here is derived from an EMBL/GenBank/DDBJ whole genome shotgun (WGS) entry which is preliminary data.</text>
</comment>
<dbReference type="Proteomes" id="UP000324222">
    <property type="component" value="Unassembled WGS sequence"/>
</dbReference>
<reference evidence="1 2" key="1">
    <citation type="submission" date="2019-05" db="EMBL/GenBank/DDBJ databases">
        <title>Another draft genome of Portunus trituberculatus and its Hox gene families provides insights of decapod evolution.</title>
        <authorList>
            <person name="Jeong J.-H."/>
            <person name="Song I."/>
            <person name="Kim S."/>
            <person name="Choi T."/>
            <person name="Kim D."/>
            <person name="Ryu S."/>
            <person name="Kim W."/>
        </authorList>
    </citation>
    <scope>NUCLEOTIDE SEQUENCE [LARGE SCALE GENOMIC DNA]</scope>
    <source>
        <tissue evidence="1">Muscle</tissue>
    </source>
</reference>
<evidence type="ECO:0000313" key="1">
    <source>
        <dbReference type="EMBL" id="MPC93583.1"/>
    </source>
</evidence>
<organism evidence="1 2">
    <name type="scientific">Portunus trituberculatus</name>
    <name type="common">Swimming crab</name>
    <name type="synonym">Neptunus trituberculatus</name>
    <dbReference type="NCBI Taxonomy" id="210409"/>
    <lineage>
        <taxon>Eukaryota</taxon>
        <taxon>Metazoa</taxon>
        <taxon>Ecdysozoa</taxon>
        <taxon>Arthropoda</taxon>
        <taxon>Crustacea</taxon>
        <taxon>Multicrustacea</taxon>
        <taxon>Malacostraca</taxon>
        <taxon>Eumalacostraca</taxon>
        <taxon>Eucarida</taxon>
        <taxon>Decapoda</taxon>
        <taxon>Pleocyemata</taxon>
        <taxon>Brachyura</taxon>
        <taxon>Eubrachyura</taxon>
        <taxon>Portunoidea</taxon>
        <taxon>Portunidae</taxon>
        <taxon>Portuninae</taxon>
        <taxon>Portunus</taxon>
    </lineage>
</organism>
<dbReference type="SUPFAM" id="SSF53850">
    <property type="entry name" value="Periplasmic binding protein-like II"/>
    <property type="match status" value="1"/>
</dbReference>
<sequence>MAKDRFFPADTGFALQKGSPLRRLFDKVLRRLLEAGLVDKWLSDLIQQHTLATRRKAVS</sequence>
<accession>A0A5B7JGT4</accession>
<gene>
    <name evidence="1" type="ORF">E2C01_088717</name>
</gene>
<name>A0A5B7JGT4_PORTR</name>
<evidence type="ECO:0000313" key="2">
    <source>
        <dbReference type="Proteomes" id="UP000324222"/>
    </source>
</evidence>
<dbReference type="AlphaFoldDB" id="A0A5B7JGT4"/>